<keyword evidence="10" id="KW-1185">Reference proteome</keyword>
<feature type="transmembrane region" description="Helical" evidence="6">
    <location>
        <begin position="315"/>
        <end position="336"/>
    </location>
</feature>
<proteinExistence type="predicted"/>
<dbReference type="SMART" id="SM00388">
    <property type="entry name" value="HisKA"/>
    <property type="match status" value="1"/>
</dbReference>
<evidence type="ECO:0000259" key="8">
    <source>
        <dbReference type="PROSITE" id="PS50110"/>
    </source>
</evidence>
<accession>A0A1H4MMR7</accession>
<keyword evidence="6" id="KW-0812">Transmembrane</keyword>
<evidence type="ECO:0000313" key="9">
    <source>
        <dbReference type="EMBL" id="SEB83652.1"/>
    </source>
</evidence>
<evidence type="ECO:0000256" key="2">
    <source>
        <dbReference type="ARBA" id="ARBA00012438"/>
    </source>
</evidence>
<dbReference type="AlphaFoldDB" id="A0A1H4MMR7"/>
<keyword evidence="9" id="KW-0418">Kinase</keyword>
<dbReference type="Pfam" id="PF00072">
    <property type="entry name" value="Response_reg"/>
    <property type="match status" value="1"/>
</dbReference>
<dbReference type="PANTHER" id="PTHR45339:SF5">
    <property type="entry name" value="HISTIDINE KINASE"/>
    <property type="match status" value="1"/>
</dbReference>
<dbReference type="Gene3D" id="3.40.50.2300">
    <property type="match status" value="1"/>
</dbReference>
<dbReference type="RefSeq" id="WP_092313778.1">
    <property type="nucleotide sequence ID" value="NZ_FNTJ01000001.1"/>
</dbReference>
<dbReference type="CDD" id="cd16922">
    <property type="entry name" value="HATPase_EvgS-ArcB-TorS-like"/>
    <property type="match status" value="1"/>
</dbReference>
<comment type="catalytic activity">
    <reaction evidence="1">
        <text>ATP + protein L-histidine = ADP + protein N-phospho-L-histidine.</text>
        <dbReference type="EC" id="2.7.13.3"/>
    </reaction>
</comment>
<dbReference type="CDD" id="cd00082">
    <property type="entry name" value="HisKA"/>
    <property type="match status" value="1"/>
</dbReference>
<dbReference type="Pfam" id="PF02518">
    <property type="entry name" value="HATPase_c"/>
    <property type="match status" value="1"/>
</dbReference>
<keyword evidence="6" id="KW-0472">Membrane</keyword>
<evidence type="ECO:0000256" key="5">
    <source>
        <dbReference type="PROSITE-ProRule" id="PRU00169"/>
    </source>
</evidence>
<dbReference type="FunFam" id="3.30.565.10:FF:000010">
    <property type="entry name" value="Sensor histidine kinase RcsC"/>
    <property type="match status" value="1"/>
</dbReference>
<feature type="transmembrane region" description="Helical" evidence="6">
    <location>
        <begin position="26"/>
        <end position="47"/>
    </location>
</feature>
<dbReference type="SUPFAM" id="SSF47384">
    <property type="entry name" value="Homodimeric domain of signal transducing histidine kinase"/>
    <property type="match status" value="1"/>
</dbReference>
<dbReference type="InterPro" id="IPR003594">
    <property type="entry name" value="HATPase_dom"/>
</dbReference>
<organism evidence="9 10">
    <name type="scientific">Pseudomonas saponiphila</name>
    <dbReference type="NCBI Taxonomy" id="556534"/>
    <lineage>
        <taxon>Bacteria</taxon>
        <taxon>Pseudomonadati</taxon>
        <taxon>Pseudomonadota</taxon>
        <taxon>Gammaproteobacteria</taxon>
        <taxon>Pseudomonadales</taxon>
        <taxon>Pseudomonadaceae</taxon>
        <taxon>Pseudomonas</taxon>
    </lineage>
</organism>
<dbReference type="InterPro" id="IPR005467">
    <property type="entry name" value="His_kinase_dom"/>
</dbReference>
<dbReference type="InterPro" id="IPR036890">
    <property type="entry name" value="HATPase_C_sf"/>
</dbReference>
<dbReference type="Pfam" id="PF00512">
    <property type="entry name" value="HisKA"/>
    <property type="match status" value="1"/>
</dbReference>
<evidence type="ECO:0000256" key="1">
    <source>
        <dbReference type="ARBA" id="ARBA00000085"/>
    </source>
</evidence>
<dbReference type="PROSITE" id="PS50109">
    <property type="entry name" value="HIS_KIN"/>
    <property type="match status" value="1"/>
</dbReference>
<gene>
    <name evidence="9" type="ORF">SAMN05216178_2445</name>
</gene>
<dbReference type="InterPro" id="IPR004358">
    <property type="entry name" value="Sig_transdc_His_kin-like_C"/>
</dbReference>
<protein>
    <recommendedName>
        <fullName evidence="2">histidine kinase</fullName>
        <ecNumber evidence="2">2.7.13.3</ecNumber>
    </recommendedName>
</protein>
<dbReference type="Proteomes" id="UP000198982">
    <property type="component" value="Unassembled WGS sequence"/>
</dbReference>
<dbReference type="GO" id="GO:0000155">
    <property type="term" value="F:phosphorelay sensor kinase activity"/>
    <property type="evidence" value="ECO:0007669"/>
    <property type="project" value="InterPro"/>
</dbReference>
<evidence type="ECO:0000256" key="6">
    <source>
        <dbReference type="SAM" id="Phobius"/>
    </source>
</evidence>
<name>A0A1H4MMR7_9PSED</name>
<dbReference type="InterPro" id="IPR001789">
    <property type="entry name" value="Sig_transdc_resp-reg_receiver"/>
</dbReference>
<keyword evidence="4" id="KW-0902">Two-component regulatory system</keyword>
<keyword evidence="9" id="KW-0808">Transferase</keyword>
<evidence type="ECO:0000256" key="4">
    <source>
        <dbReference type="ARBA" id="ARBA00023012"/>
    </source>
</evidence>
<dbReference type="Gene3D" id="3.30.565.10">
    <property type="entry name" value="Histidine kinase-like ATPase, C-terminal domain"/>
    <property type="match status" value="1"/>
</dbReference>
<reference evidence="10" key="1">
    <citation type="submission" date="2016-10" db="EMBL/GenBank/DDBJ databases">
        <authorList>
            <person name="Varghese N."/>
            <person name="Submissions S."/>
        </authorList>
    </citation>
    <scope>NUCLEOTIDE SEQUENCE [LARGE SCALE GENOMIC DNA]</scope>
    <source>
        <strain evidence="10">DSM 9751</strain>
    </source>
</reference>
<dbReference type="InterPro" id="IPR036097">
    <property type="entry name" value="HisK_dim/P_sf"/>
</dbReference>
<feature type="domain" description="Response regulatory" evidence="8">
    <location>
        <begin position="827"/>
        <end position="941"/>
    </location>
</feature>
<dbReference type="EMBL" id="FNTJ01000001">
    <property type="protein sequence ID" value="SEB83652.1"/>
    <property type="molecule type" value="Genomic_DNA"/>
</dbReference>
<dbReference type="EC" id="2.7.13.3" evidence="2"/>
<dbReference type="PANTHER" id="PTHR45339">
    <property type="entry name" value="HYBRID SIGNAL TRANSDUCTION HISTIDINE KINASE J"/>
    <property type="match status" value="1"/>
</dbReference>
<dbReference type="CDD" id="cd17546">
    <property type="entry name" value="REC_hyHK_CKI1_RcsC-like"/>
    <property type="match status" value="1"/>
</dbReference>
<dbReference type="SUPFAM" id="SSF52172">
    <property type="entry name" value="CheY-like"/>
    <property type="match status" value="1"/>
</dbReference>
<dbReference type="Gene3D" id="1.10.287.130">
    <property type="match status" value="1"/>
</dbReference>
<dbReference type="PRINTS" id="PR00344">
    <property type="entry name" value="BCTRLSENSOR"/>
</dbReference>
<feature type="modified residue" description="4-aspartylphosphate" evidence="5">
    <location>
        <position position="876"/>
    </location>
</feature>
<dbReference type="SMART" id="SM00448">
    <property type="entry name" value="REC"/>
    <property type="match status" value="1"/>
</dbReference>
<dbReference type="InterPro" id="IPR003661">
    <property type="entry name" value="HisK_dim/P_dom"/>
</dbReference>
<keyword evidence="3 5" id="KW-0597">Phosphoprotein</keyword>
<keyword evidence="6" id="KW-1133">Transmembrane helix</keyword>
<dbReference type="SMART" id="SM00387">
    <property type="entry name" value="HATPase_c"/>
    <property type="match status" value="1"/>
</dbReference>
<dbReference type="InterPro" id="IPR011006">
    <property type="entry name" value="CheY-like_superfamily"/>
</dbReference>
<feature type="domain" description="Histidine kinase" evidence="7">
    <location>
        <begin position="473"/>
        <end position="694"/>
    </location>
</feature>
<sequence>MHTPAHFESLTSHFSGSHAPVILLRLFMYSLLFCILIIAGFVIHWSLNETLSNYRRQMNAAAFKAQQFFNQRENLLKAISSSVVRTSDDRLSSSTRHFLATNDQLRVLPFGHAGSSPWALVLTARDLIEVDNTRSQLLYMAPEQGLVSTLYQPPGRKPISSSEDASAAPWLKQLDLRTAQNLLTQHPGARTLWYWTGADGNKQVYLLRPVDEQHASEGWLGLELTEADLALDPLELHQGKYLLYDAEGALVLHSANWQVPVSLSHLPADADSFGLHRLGGLPDYIVLNLSVGNAGWRLVYYAPVSQLLQDSSGPLYSTLLVTLLLFAAIFLGARYIRLRLVEPAIRHYSALADSVSLNRRFIEVAPVGLCLMRRDNGRLILGNESGRRWLTSVPGLRERILGESHGRVHAIDHALEDGTFIQLTCAPTGYNGVAAVLCCISDVTDFKVAEQSLRQAKRLSDQANREKTLFLSTLSHEIRTPMYGILGSLEMLRTTALSAQQSDYLEATQQASSALMRTINDTLDLSLIESGRLSLNHAPFSPIQLVEEVAFSYSARARSKGLRLYVTLDPNVAEQVRGDGERIRQILNNLVSNAIKFTESGHVVLRLHAQTPVGQAPGLRFQVVDSGPGIAPEFQANLFEPYYRVPNWLEQKTSGTGLGLAICQRLARMMQGQLTAVSEPGLGSSFSFSLALEPCSAAPAPDLPRLGLTPVYVRGDVQEVNLNLCHWLRRWGALAIPYVADRDPPSHKAVLVEAFLGPSRPVAWSGPRVIMHAPGMGPPRRQASDSWIARTFSLDSLRNAVAQAQSGIVAERCFASPEALAPSLDLKLLAVDDSPLSLQVIVQQGRYLGNHMEACDCATDALKRNDLLSFDAVLTDLQMEHMDGLSFARALRKSGFRGPIIGITGELSPVLRSRCEAAGIRQLLIKPVPLDALSEVLQSIKRKVM</sequence>
<dbReference type="PROSITE" id="PS50110">
    <property type="entry name" value="RESPONSE_REGULATORY"/>
    <property type="match status" value="1"/>
</dbReference>
<evidence type="ECO:0000256" key="3">
    <source>
        <dbReference type="ARBA" id="ARBA00022553"/>
    </source>
</evidence>
<evidence type="ECO:0000313" key="10">
    <source>
        <dbReference type="Proteomes" id="UP000198982"/>
    </source>
</evidence>
<dbReference type="SUPFAM" id="SSF55874">
    <property type="entry name" value="ATPase domain of HSP90 chaperone/DNA topoisomerase II/histidine kinase"/>
    <property type="match status" value="1"/>
</dbReference>
<evidence type="ECO:0000259" key="7">
    <source>
        <dbReference type="PROSITE" id="PS50109"/>
    </source>
</evidence>